<dbReference type="PhylomeDB" id="T1JKF2"/>
<keyword evidence="9" id="KW-0472">Membrane</keyword>
<dbReference type="GO" id="GO:0001736">
    <property type="term" value="P:establishment of planar polarity"/>
    <property type="evidence" value="ECO:0007669"/>
    <property type="project" value="UniProtKB-ARBA"/>
</dbReference>
<dbReference type="OMA" id="REVQSHH"/>
<evidence type="ECO:0000256" key="2">
    <source>
        <dbReference type="ARBA" id="ARBA00022536"/>
    </source>
</evidence>
<protein>
    <recommendedName>
        <fullName evidence="13">Cadherin domain-containing protein</fullName>
    </recommendedName>
</protein>
<dbReference type="GO" id="GO:0048589">
    <property type="term" value="P:developmental growth"/>
    <property type="evidence" value="ECO:0007669"/>
    <property type="project" value="UniProtKB-ARBA"/>
</dbReference>
<dbReference type="GO" id="GO:0005509">
    <property type="term" value="F:calcium ion binding"/>
    <property type="evidence" value="ECO:0007669"/>
    <property type="project" value="UniProtKB-UniRule"/>
</dbReference>
<dbReference type="PRINTS" id="PR00205">
    <property type="entry name" value="CADHERIN"/>
</dbReference>
<evidence type="ECO:0000256" key="11">
    <source>
        <dbReference type="ARBA" id="ARBA00023180"/>
    </source>
</evidence>
<evidence type="ECO:0000256" key="1">
    <source>
        <dbReference type="ARBA" id="ARBA00004479"/>
    </source>
</evidence>
<feature type="domain" description="Cadherin" evidence="13">
    <location>
        <begin position="157"/>
        <end position="261"/>
    </location>
</feature>
<dbReference type="InterPro" id="IPR050174">
    <property type="entry name" value="Protocadherin/Cadherin-CA"/>
</dbReference>
<keyword evidence="2" id="KW-0245">EGF-like domain</keyword>
<evidence type="ECO:0000256" key="4">
    <source>
        <dbReference type="ARBA" id="ARBA00022729"/>
    </source>
</evidence>
<evidence type="ECO:0000256" key="7">
    <source>
        <dbReference type="ARBA" id="ARBA00022889"/>
    </source>
</evidence>
<comment type="subcellular location">
    <subcellularLocation>
        <location evidence="1">Membrane</location>
        <topology evidence="1">Single-pass type I membrane protein</topology>
    </subcellularLocation>
</comment>
<evidence type="ECO:0000256" key="12">
    <source>
        <dbReference type="PROSITE-ProRule" id="PRU00043"/>
    </source>
</evidence>
<dbReference type="EnsemblMetazoa" id="SMAR014332-RA">
    <property type="protein sequence ID" value="SMAR014332-PA"/>
    <property type="gene ID" value="SMAR014332"/>
</dbReference>
<keyword evidence="7" id="KW-0130">Cell adhesion</keyword>
<dbReference type="PROSITE" id="PS50268">
    <property type="entry name" value="CADHERIN_2"/>
    <property type="match status" value="6"/>
</dbReference>
<keyword evidence="8" id="KW-1133">Transmembrane helix</keyword>
<dbReference type="GO" id="GO:0030154">
    <property type="term" value="P:cell differentiation"/>
    <property type="evidence" value="ECO:0007669"/>
    <property type="project" value="UniProtKB-ARBA"/>
</dbReference>
<reference evidence="15" key="1">
    <citation type="submission" date="2011-05" db="EMBL/GenBank/DDBJ databases">
        <authorList>
            <person name="Richards S.R."/>
            <person name="Qu J."/>
            <person name="Jiang H."/>
            <person name="Jhangiani S.N."/>
            <person name="Agravi P."/>
            <person name="Goodspeed R."/>
            <person name="Gross S."/>
            <person name="Mandapat C."/>
            <person name="Jackson L."/>
            <person name="Mathew T."/>
            <person name="Pu L."/>
            <person name="Thornton R."/>
            <person name="Saada N."/>
            <person name="Wilczek-Boney K.B."/>
            <person name="Lee S."/>
            <person name="Kovar C."/>
            <person name="Wu Y."/>
            <person name="Scherer S.E."/>
            <person name="Worley K.C."/>
            <person name="Muzny D.M."/>
            <person name="Gibbs R."/>
        </authorList>
    </citation>
    <scope>NUCLEOTIDE SEQUENCE</scope>
    <source>
        <strain evidence="15">Brora</strain>
    </source>
</reference>
<dbReference type="FunFam" id="2.60.40.60:FF:000118">
    <property type="entry name" value="protocadherin Fat 4"/>
    <property type="match status" value="1"/>
</dbReference>
<evidence type="ECO:0000259" key="13">
    <source>
        <dbReference type="PROSITE" id="PS50268"/>
    </source>
</evidence>
<keyword evidence="5" id="KW-0677">Repeat</keyword>
<dbReference type="Pfam" id="PF00028">
    <property type="entry name" value="Cadherin"/>
    <property type="match status" value="6"/>
</dbReference>
<dbReference type="Proteomes" id="UP000014500">
    <property type="component" value="Unassembled WGS sequence"/>
</dbReference>
<dbReference type="SUPFAM" id="SSF49313">
    <property type="entry name" value="Cadherin-like"/>
    <property type="match status" value="7"/>
</dbReference>
<keyword evidence="10" id="KW-1015">Disulfide bond</keyword>
<reference evidence="14" key="2">
    <citation type="submission" date="2015-02" db="UniProtKB">
        <authorList>
            <consortium name="EnsemblMetazoa"/>
        </authorList>
    </citation>
    <scope>IDENTIFICATION</scope>
</reference>
<keyword evidence="6 12" id="KW-0106">Calcium</keyword>
<dbReference type="FunFam" id="2.60.40.60:FF:000039">
    <property type="entry name" value="FAT atypical cadherin 3"/>
    <property type="match status" value="1"/>
</dbReference>
<dbReference type="eggNOG" id="KOG1219">
    <property type="taxonomic scope" value="Eukaryota"/>
</dbReference>
<evidence type="ECO:0000256" key="5">
    <source>
        <dbReference type="ARBA" id="ARBA00022737"/>
    </source>
</evidence>
<keyword evidence="4" id="KW-0732">Signal</keyword>
<keyword evidence="11" id="KW-0325">Glycoprotein</keyword>
<feature type="domain" description="Cadherin" evidence="13">
    <location>
        <begin position="579"/>
        <end position="683"/>
    </location>
</feature>
<dbReference type="AlphaFoldDB" id="T1JKF2"/>
<dbReference type="PANTHER" id="PTHR24028">
    <property type="entry name" value="CADHERIN-87A"/>
    <property type="match status" value="1"/>
</dbReference>
<dbReference type="FunFam" id="2.60.40.60:FF:000101">
    <property type="entry name" value="FAT atypical cadherin 4"/>
    <property type="match status" value="1"/>
</dbReference>
<dbReference type="InterPro" id="IPR002126">
    <property type="entry name" value="Cadherin-like_dom"/>
</dbReference>
<dbReference type="SMART" id="SM00112">
    <property type="entry name" value="CA"/>
    <property type="match status" value="6"/>
</dbReference>
<accession>T1JKF2</accession>
<dbReference type="PROSITE" id="PS00232">
    <property type="entry name" value="CADHERIN_1"/>
    <property type="match status" value="2"/>
</dbReference>
<dbReference type="CDD" id="cd11304">
    <property type="entry name" value="Cadherin_repeat"/>
    <property type="match status" value="7"/>
</dbReference>
<evidence type="ECO:0000313" key="15">
    <source>
        <dbReference type="Proteomes" id="UP000014500"/>
    </source>
</evidence>
<dbReference type="GO" id="GO:0008104">
    <property type="term" value="P:intracellular protein localization"/>
    <property type="evidence" value="ECO:0007669"/>
    <property type="project" value="UniProtKB-ARBA"/>
</dbReference>
<dbReference type="EMBL" id="JH431832">
    <property type="status" value="NOT_ANNOTATED_CDS"/>
    <property type="molecule type" value="Genomic_DNA"/>
</dbReference>
<evidence type="ECO:0000256" key="9">
    <source>
        <dbReference type="ARBA" id="ARBA00023136"/>
    </source>
</evidence>
<dbReference type="InterPro" id="IPR015919">
    <property type="entry name" value="Cadherin-like_sf"/>
</dbReference>
<dbReference type="GO" id="GO:0005886">
    <property type="term" value="C:plasma membrane"/>
    <property type="evidence" value="ECO:0007669"/>
    <property type="project" value="InterPro"/>
</dbReference>
<dbReference type="FunFam" id="2.60.40.60:FF:000033">
    <property type="entry name" value="FAT atypical cadherin 1"/>
    <property type="match status" value="2"/>
</dbReference>
<sequence length="719" mass="79194">MSLITAVALDCVVTLIRFRKNDENDVKKQSLNTYIYDQDLKAVHLTVLDKNDSPPVFGNSSLFYIISEDAPIGHSVVEIRAKDPDTTGSISYRLISDGNGKFRVDPANGKISVTQPLDRELQSEYELIIEANDGVQNDIRTIHIRITDVNDNAPVFEKQIYSFDVSEDSPRGAKVGQIKASDADEGGNSRVTYSVVSDWGSDILSLNPDLGVFTLTSLLDYEQVQYYMFVVQAQDSQEPTLSSTVTVYFNVLDVNDNAPLFDPMSYSKEVFENITIGTEILTVVATDQDHGDNGRIVYSLNAATKHEPFTISSDGTISTIRLLDREDKSFYNLVVIADDQTQAVDERLSSMVQVNIIVRDVNDNAPEFVTPNATAVTENAALNAVVMAVKALDKDEGRNSYIEYNLIQVGPHESKFVLGPVDGLLRVNGKLDRETCSNYSLRIVARDRGTPTLSSVTMLTVNILDENDNAPEFSPQEYSALVPENASVGASVVQVTATDRDEGQNGRLRYTIVAGDRNRNFLVAEDSGILRVAKQLDYETKNMYVLTVQAEDGGNDARHDTATVTISISDVNDSPPIFVDSPYEVSVMENVSEFPLLLATVTAKDYDAPPNNQVRYFMKDGDNNIFTINGTTGAIFVTSALDREKKSNYDVTVVAMDSGSPRLTGVGLVRIKVEDVNDSDPEFENTNYFANIIENSLPNTTVVQVLAKDIDEGLNSRIK</sequence>
<dbReference type="HOGENOM" id="CLU_006480_5_4_1"/>
<dbReference type="PANTHER" id="PTHR24028:SF328">
    <property type="entry name" value="CADHERIN-3"/>
    <property type="match status" value="1"/>
</dbReference>
<evidence type="ECO:0000256" key="6">
    <source>
        <dbReference type="ARBA" id="ARBA00022837"/>
    </source>
</evidence>
<evidence type="ECO:0000256" key="8">
    <source>
        <dbReference type="ARBA" id="ARBA00022989"/>
    </source>
</evidence>
<evidence type="ECO:0000256" key="10">
    <source>
        <dbReference type="ARBA" id="ARBA00023157"/>
    </source>
</evidence>
<evidence type="ECO:0000256" key="3">
    <source>
        <dbReference type="ARBA" id="ARBA00022692"/>
    </source>
</evidence>
<feature type="domain" description="Cadherin" evidence="13">
    <location>
        <begin position="368"/>
        <end position="473"/>
    </location>
</feature>
<keyword evidence="15" id="KW-1185">Reference proteome</keyword>
<feature type="domain" description="Cadherin" evidence="13">
    <location>
        <begin position="474"/>
        <end position="578"/>
    </location>
</feature>
<feature type="domain" description="Cadherin" evidence="13">
    <location>
        <begin position="262"/>
        <end position="368"/>
    </location>
</feature>
<feature type="domain" description="Cadherin" evidence="13">
    <location>
        <begin position="66"/>
        <end position="156"/>
    </location>
</feature>
<proteinExistence type="predicted"/>
<dbReference type="GO" id="GO:0007156">
    <property type="term" value="P:homophilic cell adhesion via plasma membrane adhesion molecules"/>
    <property type="evidence" value="ECO:0007669"/>
    <property type="project" value="InterPro"/>
</dbReference>
<dbReference type="FunFam" id="2.60.40.60:FF:000020">
    <property type="entry name" value="Dachsous cadherin-related 1b"/>
    <property type="match status" value="1"/>
</dbReference>
<evidence type="ECO:0000313" key="14">
    <source>
        <dbReference type="EnsemblMetazoa" id="SMAR014332-PA"/>
    </source>
</evidence>
<dbReference type="GO" id="GO:0048513">
    <property type="term" value="P:animal organ development"/>
    <property type="evidence" value="ECO:0007669"/>
    <property type="project" value="UniProtKB-ARBA"/>
</dbReference>
<dbReference type="STRING" id="126957.T1JKF2"/>
<dbReference type="InterPro" id="IPR020894">
    <property type="entry name" value="Cadherin_CS"/>
</dbReference>
<name>T1JKF2_STRMM</name>
<keyword evidence="3" id="KW-0812">Transmembrane</keyword>
<organism evidence="14 15">
    <name type="scientific">Strigamia maritima</name>
    <name type="common">European centipede</name>
    <name type="synonym">Geophilus maritimus</name>
    <dbReference type="NCBI Taxonomy" id="126957"/>
    <lineage>
        <taxon>Eukaryota</taxon>
        <taxon>Metazoa</taxon>
        <taxon>Ecdysozoa</taxon>
        <taxon>Arthropoda</taxon>
        <taxon>Myriapoda</taxon>
        <taxon>Chilopoda</taxon>
        <taxon>Pleurostigmophora</taxon>
        <taxon>Geophilomorpha</taxon>
        <taxon>Linotaeniidae</taxon>
        <taxon>Strigamia</taxon>
    </lineage>
</organism>
<dbReference type="GO" id="GO:0007163">
    <property type="term" value="P:establishment or maintenance of cell polarity"/>
    <property type="evidence" value="ECO:0007669"/>
    <property type="project" value="UniProtKB-ARBA"/>
</dbReference>
<dbReference type="Gene3D" id="2.60.40.60">
    <property type="entry name" value="Cadherins"/>
    <property type="match status" value="7"/>
</dbReference>